<evidence type="ECO:0000313" key="5">
    <source>
        <dbReference type="EMBL" id="OQD96231.1"/>
    </source>
</evidence>
<dbReference type="CDD" id="cd00009">
    <property type="entry name" value="AAA"/>
    <property type="match status" value="2"/>
</dbReference>
<dbReference type="InterPro" id="IPR041627">
    <property type="entry name" value="AAA_lid_6"/>
</dbReference>
<feature type="domain" description="AAA+ ATPase" evidence="4">
    <location>
        <begin position="213"/>
        <end position="362"/>
    </location>
</feature>
<dbReference type="InterPro" id="IPR050773">
    <property type="entry name" value="CbxX/CfxQ_RuBisCO_ESX"/>
</dbReference>
<sequence length="688" mass="77534">MPSPCSLMHRMYSVGSTENDEASPMNSARLDSGKSLIERLYGRFLRELDLRGYADTYTKDQTVSQEAILQLPDYSDDDLRRVLVELTAKTRWKIQGGPHVKYLWMMIHILGSMRGPSFRNMHALNDAWTTVLRRHRERIYQETRQGKHQDSLLITKDDLIGPDPTVAHRQSAAWTNLEAMVGLEAVKSSVHSLFCRVVQNYRRSQQGKKPIQAPLNQVFLGPPGTGKTTVGKLYGQILADLGLLSGGKVIIKNPSDFIAGYVGHSEYRTKKILKEAKGNVSIIDDAYMLYPGSRSGAHDEGDEFRIAVIDTLVAEIDNSPGSDCCVILLGYEEQMQEMFRKSNAGLARRFDLAHAIHFTDYTVDQLGQILDFKLKGKGLQATLEAQKVALQMLERALERPNFGNGGEVANLLDRAQDSYNTRTAAVSESEPSTDPILTPEDFDQNYDRHLQAAADCKGHFKELIGMDQILHQLQEYQTAVTGMWRNKIDPRPYIPFKFVFRGPPGTGKTSTARKVGRIFYDMGFLSEAELIECSASDIVAPHPGQTGHRIVNWLERALGKVVFIDEAYRLADGEYERQAVDELVDRLTKTRYAQKLVVVLAGYDREMARLMQMNRGLRSRFPTEMVFYPLSAEACWKLMQRELTSVGIEIVEDGRGSKEVMEIFAKLAQVQTWASARDVKRLAGELVR</sequence>
<dbReference type="PANTHER" id="PTHR43392">
    <property type="entry name" value="AAA-TYPE ATPASE FAMILY PROTEIN / ANKYRIN REPEAT FAMILY PROTEIN"/>
    <property type="match status" value="1"/>
</dbReference>
<dbReference type="FunFam" id="3.40.50.300:FF:000216">
    <property type="entry name" value="Type VII secretion ATPase EccA"/>
    <property type="match status" value="2"/>
</dbReference>
<dbReference type="GO" id="GO:0016887">
    <property type="term" value="F:ATP hydrolysis activity"/>
    <property type="evidence" value="ECO:0007669"/>
    <property type="project" value="InterPro"/>
</dbReference>
<name>A0A1V6R4E7_9EURO</name>
<reference evidence="6" key="1">
    <citation type="journal article" date="2017" name="Nat. Microbiol.">
        <title>Global analysis of biosynthetic gene clusters reveals vast potential of secondary metabolite production in Penicillium species.</title>
        <authorList>
            <person name="Nielsen J.C."/>
            <person name="Grijseels S."/>
            <person name="Prigent S."/>
            <person name="Ji B."/>
            <person name="Dainat J."/>
            <person name="Nielsen K.F."/>
            <person name="Frisvad J.C."/>
            <person name="Workman M."/>
            <person name="Nielsen J."/>
        </authorList>
    </citation>
    <scope>NUCLEOTIDE SEQUENCE [LARGE SCALE GENOMIC DNA]</scope>
    <source>
        <strain evidence="6">IBT 29486</strain>
    </source>
</reference>
<accession>A0A1V6R4E7</accession>
<dbReference type="PANTHER" id="PTHR43392:SF2">
    <property type="entry name" value="AAA-TYPE ATPASE FAMILY PROTEIN _ ANKYRIN REPEAT FAMILY PROTEIN"/>
    <property type="match status" value="1"/>
</dbReference>
<evidence type="ECO:0000256" key="3">
    <source>
        <dbReference type="ARBA" id="ARBA00022840"/>
    </source>
</evidence>
<evidence type="ECO:0000313" key="6">
    <source>
        <dbReference type="Proteomes" id="UP000191518"/>
    </source>
</evidence>
<dbReference type="EMBL" id="MDYP01000094">
    <property type="protein sequence ID" value="OQD96231.1"/>
    <property type="molecule type" value="Genomic_DNA"/>
</dbReference>
<proteinExistence type="inferred from homology"/>
<organism evidence="5 6">
    <name type="scientific">Penicillium vulpinum</name>
    <dbReference type="NCBI Taxonomy" id="29845"/>
    <lineage>
        <taxon>Eukaryota</taxon>
        <taxon>Fungi</taxon>
        <taxon>Dikarya</taxon>
        <taxon>Ascomycota</taxon>
        <taxon>Pezizomycotina</taxon>
        <taxon>Eurotiomycetes</taxon>
        <taxon>Eurotiomycetidae</taxon>
        <taxon>Eurotiales</taxon>
        <taxon>Aspergillaceae</taxon>
        <taxon>Penicillium</taxon>
    </lineage>
</organism>
<gene>
    <name evidence="5" type="ORF">PENVUL_c094G07097</name>
</gene>
<dbReference type="Pfam" id="PF00004">
    <property type="entry name" value="AAA"/>
    <property type="match status" value="2"/>
</dbReference>
<dbReference type="Gene3D" id="3.40.50.300">
    <property type="entry name" value="P-loop containing nucleotide triphosphate hydrolases"/>
    <property type="match status" value="2"/>
</dbReference>
<dbReference type="AlphaFoldDB" id="A0A1V6R4E7"/>
<dbReference type="SUPFAM" id="SSF52540">
    <property type="entry name" value="P-loop containing nucleoside triphosphate hydrolases"/>
    <property type="match status" value="2"/>
</dbReference>
<dbReference type="InterPro" id="IPR003593">
    <property type="entry name" value="AAA+_ATPase"/>
</dbReference>
<dbReference type="Pfam" id="PF17866">
    <property type="entry name" value="AAA_lid_6"/>
    <property type="match status" value="1"/>
</dbReference>
<evidence type="ECO:0000259" key="4">
    <source>
        <dbReference type="SMART" id="SM00382"/>
    </source>
</evidence>
<dbReference type="InterPro" id="IPR027417">
    <property type="entry name" value="P-loop_NTPase"/>
</dbReference>
<dbReference type="InterPro" id="IPR003959">
    <property type="entry name" value="ATPase_AAA_core"/>
</dbReference>
<dbReference type="PRINTS" id="PR00819">
    <property type="entry name" value="CBXCFQXSUPER"/>
</dbReference>
<dbReference type="SMART" id="SM00382">
    <property type="entry name" value="AAA"/>
    <property type="match status" value="2"/>
</dbReference>
<comment type="caution">
    <text evidence="5">The sequence shown here is derived from an EMBL/GenBank/DDBJ whole genome shotgun (WGS) entry which is preliminary data.</text>
</comment>
<dbReference type="STRING" id="29845.A0A1V6R4E7"/>
<dbReference type="GO" id="GO:0005524">
    <property type="term" value="F:ATP binding"/>
    <property type="evidence" value="ECO:0007669"/>
    <property type="project" value="UniProtKB-KW"/>
</dbReference>
<keyword evidence="6" id="KW-1185">Reference proteome</keyword>
<protein>
    <recommendedName>
        <fullName evidence="4">AAA+ ATPase domain-containing protein</fullName>
    </recommendedName>
</protein>
<keyword evidence="2" id="KW-0547">Nucleotide-binding</keyword>
<evidence type="ECO:0000256" key="2">
    <source>
        <dbReference type="ARBA" id="ARBA00022741"/>
    </source>
</evidence>
<feature type="domain" description="AAA+ ATPase" evidence="4">
    <location>
        <begin position="494"/>
        <end position="631"/>
    </location>
</feature>
<comment type="similarity">
    <text evidence="1">Belongs to the CbxX/CfxQ family.</text>
</comment>
<dbReference type="Proteomes" id="UP000191518">
    <property type="component" value="Unassembled WGS sequence"/>
</dbReference>
<evidence type="ECO:0000256" key="1">
    <source>
        <dbReference type="ARBA" id="ARBA00010378"/>
    </source>
</evidence>
<dbReference type="Gene3D" id="1.10.8.60">
    <property type="match status" value="1"/>
</dbReference>
<keyword evidence="3" id="KW-0067">ATP-binding</keyword>
<dbReference type="InterPro" id="IPR000641">
    <property type="entry name" value="CbxX/CfxQ"/>
</dbReference>